<dbReference type="AlphaFoldDB" id="A0A2G1QID2"/>
<evidence type="ECO:0000256" key="1">
    <source>
        <dbReference type="ARBA" id="ARBA00022729"/>
    </source>
</evidence>
<dbReference type="Proteomes" id="UP000221168">
    <property type="component" value="Unassembled WGS sequence"/>
</dbReference>
<organism evidence="3 4">
    <name type="scientific">Zhengella mangrovi</name>
    <dbReference type="NCBI Taxonomy" id="1982044"/>
    <lineage>
        <taxon>Bacteria</taxon>
        <taxon>Pseudomonadati</taxon>
        <taxon>Pseudomonadota</taxon>
        <taxon>Alphaproteobacteria</taxon>
        <taxon>Hyphomicrobiales</taxon>
        <taxon>Notoacmeibacteraceae</taxon>
        <taxon>Zhengella</taxon>
    </lineage>
</organism>
<protein>
    <submittedName>
        <fullName evidence="3">C4-dicarboxylate ABC transporter</fullName>
    </submittedName>
</protein>
<name>A0A2G1QID2_9HYPH</name>
<dbReference type="OrthoDB" id="9776801at2"/>
<sequence length="327" mass="35318">MGRIRTLTLALAMSASAATMAQAATEMRCSHQLPPAHHIAKVIDRWAAEVEKLSDGELDVQVFGADSLVGAKENIVSVAKGDIECAFSVNFQWGKTLPIMNVTVAPFAFGDIDIWKKWPDSEAAAFLGDKLMEKGLRNVVWLFTTNSSVFTTNGRFLVKPEDFKGVKMRGLEPSFNASLEALGAAPASMSGSKVYQALATNVIDAAITDVAAAVSRKYYEVQDHFTVLPVISVYFHGYVNPAWYDGLSDKSKAALDQAGKEAAQWAIDASIEASADAPDQLKAKGAQVHIATDEENKALEAVMRPAFDAKFADNDDAKKLIELIGKM</sequence>
<dbReference type="EMBL" id="PDVP01000017">
    <property type="protein sequence ID" value="PHP65211.1"/>
    <property type="molecule type" value="Genomic_DNA"/>
</dbReference>
<dbReference type="PANTHER" id="PTHR33376">
    <property type="match status" value="1"/>
</dbReference>
<gene>
    <name evidence="3" type="ORF">CSC94_20060</name>
</gene>
<evidence type="ECO:0000313" key="4">
    <source>
        <dbReference type="Proteomes" id="UP000221168"/>
    </source>
</evidence>
<keyword evidence="1 2" id="KW-0732">Signal</keyword>
<dbReference type="InterPro" id="IPR038404">
    <property type="entry name" value="TRAP_DctP_sf"/>
</dbReference>
<dbReference type="Gene3D" id="3.40.190.170">
    <property type="entry name" value="Bacterial extracellular solute-binding protein, family 7"/>
    <property type="match status" value="1"/>
</dbReference>
<dbReference type="RefSeq" id="WP_099308169.1">
    <property type="nucleotide sequence ID" value="NZ_PDVP01000017.1"/>
</dbReference>
<dbReference type="NCBIfam" id="NF037995">
    <property type="entry name" value="TRAP_S1"/>
    <property type="match status" value="1"/>
</dbReference>
<accession>A0A2G1QID2</accession>
<comment type="caution">
    <text evidence="3">The sequence shown here is derived from an EMBL/GenBank/DDBJ whole genome shotgun (WGS) entry which is preliminary data.</text>
</comment>
<evidence type="ECO:0000256" key="2">
    <source>
        <dbReference type="SAM" id="SignalP"/>
    </source>
</evidence>
<reference evidence="3 4" key="1">
    <citation type="submission" date="2017-10" db="EMBL/GenBank/DDBJ databases">
        <title>Sedimentibacterium mangrovi gen. nov., sp. nov., a novel member of family Phyllobacteriacea isolated from mangrove sediment.</title>
        <authorList>
            <person name="Liao H."/>
            <person name="Tian Y."/>
        </authorList>
    </citation>
    <scope>NUCLEOTIDE SEQUENCE [LARGE SCALE GENOMIC DNA]</scope>
    <source>
        <strain evidence="3 4">X9-2-2</strain>
    </source>
</reference>
<dbReference type="InterPro" id="IPR018389">
    <property type="entry name" value="DctP_fam"/>
</dbReference>
<dbReference type="Pfam" id="PF03480">
    <property type="entry name" value="DctP"/>
    <property type="match status" value="1"/>
</dbReference>
<evidence type="ECO:0000313" key="3">
    <source>
        <dbReference type="EMBL" id="PHP65211.1"/>
    </source>
</evidence>
<keyword evidence="4" id="KW-1185">Reference proteome</keyword>
<proteinExistence type="predicted"/>
<feature type="chain" id="PRO_5013888119" evidence="2">
    <location>
        <begin position="24"/>
        <end position="327"/>
    </location>
</feature>
<feature type="signal peptide" evidence="2">
    <location>
        <begin position="1"/>
        <end position="23"/>
    </location>
</feature>
<dbReference type="PANTHER" id="PTHR33376:SF15">
    <property type="entry name" value="BLL6794 PROTEIN"/>
    <property type="match status" value="1"/>
</dbReference>
<dbReference type="GO" id="GO:0055085">
    <property type="term" value="P:transmembrane transport"/>
    <property type="evidence" value="ECO:0007669"/>
    <property type="project" value="InterPro"/>
</dbReference>